<dbReference type="OMA" id="FKTTEYK"/>
<protein>
    <recommendedName>
        <fullName evidence="4">Proteophosphoglycan ppg4</fullName>
    </recommendedName>
</protein>
<feature type="compositionally biased region" description="Basic and acidic residues" evidence="1">
    <location>
        <begin position="653"/>
        <end position="667"/>
    </location>
</feature>
<feature type="region of interest" description="Disordered" evidence="1">
    <location>
        <begin position="275"/>
        <end position="734"/>
    </location>
</feature>
<feature type="compositionally biased region" description="Low complexity" evidence="1">
    <location>
        <begin position="595"/>
        <end position="614"/>
    </location>
</feature>
<dbReference type="Proteomes" id="UP000053890">
    <property type="component" value="Unassembled WGS sequence"/>
</dbReference>
<feature type="compositionally biased region" description="Low complexity" evidence="1">
    <location>
        <begin position="1045"/>
        <end position="1061"/>
    </location>
</feature>
<evidence type="ECO:0000313" key="3">
    <source>
        <dbReference type="Proteomes" id="UP000053890"/>
    </source>
</evidence>
<feature type="region of interest" description="Disordered" evidence="1">
    <location>
        <begin position="774"/>
        <end position="815"/>
    </location>
</feature>
<feature type="region of interest" description="Disordered" evidence="1">
    <location>
        <begin position="1270"/>
        <end position="1296"/>
    </location>
</feature>
<feature type="compositionally biased region" description="Low complexity" evidence="1">
    <location>
        <begin position="888"/>
        <end position="907"/>
    </location>
</feature>
<evidence type="ECO:0000313" key="2">
    <source>
        <dbReference type="EMBL" id="KPV75750.1"/>
    </source>
</evidence>
<feature type="compositionally biased region" description="Basic and acidic residues" evidence="1">
    <location>
        <begin position="497"/>
        <end position="511"/>
    </location>
</feature>
<feature type="compositionally biased region" description="Polar residues" evidence="1">
    <location>
        <begin position="436"/>
        <end position="449"/>
    </location>
</feature>
<evidence type="ECO:0000256" key="1">
    <source>
        <dbReference type="SAM" id="MobiDB-lite"/>
    </source>
</evidence>
<dbReference type="GeneID" id="28976949"/>
<feature type="compositionally biased region" description="Acidic residues" evidence="1">
    <location>
        <begin position="213"/>
        <end position="222"/>
    </location>
</feature>
<reference evidence="2 3" key="1">
    <citation type="journal article" date="2015" name="Front. Microbiol.">
        <title>Genome sequence of the plant growth promoting endophytic yeast Rhodotorula graminis WP1.</title>
        <authorList>
            <person name="Firrincieli A."/>
            <person name="Otillar R."/>
            <person name="Salamov A."/>
            <person name="Schmutz J."/>
            <person name="Khan Z."/>
            <person name="Redman R.S."/>
            <person name="Fleck N.D."/>
            <person name="Lindquist E."/>
            <person name="Grigoriev I.V."/>
            <person name="Doty S.L."/>
        </authorList>
    </citation>
    <scope>NUCLEOTIDE SEQUENCE [LARGE SCALE GENOMIC DNA]</scope>
    <source>
        <strain evidence="2 3">WP1</strain>
    </source>
</reference>
<feature type="compositionally biased region" description="Acidic residues" evidence="1">
    <location>
        <begin position="291"/>
        <end position="302"/>
    </location>
</feature>
<dbReference type="OrthoDB" id="2528057at2759"/>
<feature type="compositionally biased region" description="Acidic residues" evidence="1">
    <location>
        <begin position="339"/>
        <end position="351"/>
    </location>
</feature>
<organism evidence="2 3">
    <name type="scientific">Rhodotorula graminis (strain WP1)</name>
    <dbReference type="NCBI Taxonomy" id="578459"/>
    <lineage>
        <taxon>Eukaryota</taxon>
        <taxon>Fungi</taxon>
        <taxon>Dikarya</taxon>
        <taxon>Basidiomycota</taxon>
        <taxon>Pucciniomycotina</taxon>
        <taxon>Microbotryomycetes</taxon>
        <taxon>Sporidiobolales</taxon>
        <taxon>Sporidiobolaceae</taxon>
        <taxon>Rhodotorula</taxon>
    </lineage>
</organism>
<feature type="compositionally biased region" description="Acidic residues" evidence="1">
    <location>
        <begin position="420"/>
        <end position="434"/>
    </location>
</feature>
<feature type="region of interest" description="Disordered" evidence="1">
    <location>
        <begin position="947"/>
        <end position="1028"/>
    </location>
</feature>
<feature type="compositionally biased region" description="Polar residues" evidence="1">
    <location>
        <begin position="576"/>
        <end position="592"/>
    </location>
</feature>
<feature type="compositionally biased region" description="Low complexity" evidence="1">
    <location>
        <begin position="636"/>
        <end position="652"/>
    </location>
</feature>
<feature type="compositionally biased region" description="Low complexity" evidence="1">
    <location>
        <begin position="180"/>
        <end position="204"/>
    </location>
</feature>
<name>A0A194S5G1_RHOGW</name>
<feature type="compositionally biased region" description="Low complexity" evidence="1">
    <location>
        <begin position="126"/>
        <end position="140"/>
    </location>
</feature>
<keyword evidence="3" id="KW-1185">Reference proteome</keyword>
<feature type="compositionally biased region" description="Low complexity" evidence="1">
    <location>
        <begin position="1075"/>
        <end position="1108"/>
    </location>
</feature>
<feature type="compositionally biased region" description="Low complexity" evidence="1">
    <location>
        <begin position="397"/>
        <end position="414"/>
    </location>
</feature>
<feature type="compositionally biased region" description="Polar residues" evidence="1">
    <location>
        <begin position="1167"/>
        <end position="1176"/>
    </location>
</feature>
<accession>A0A194S5G1</accession>
<sequence length="1383" mass="141923">MAAAGAGGDTSPEVEFTFLRPMHQPRTLARPASSYLSNPTSPTPPSRPTSPPPVPVAVPSASQQRALSPKPMRNGAPRLGGLGLGGIAPPEPPPHFRSPSLPRPAPTPPPRPTSAAPPPLPERRPASPATFAPSASAVTTRPFLSPELDKPTVRTGAFALDTHAAPDQVLPGPRSRDVTPEGAKGVAARAAAPAEPVASSARPADVPARAEAVEDDSEDELEQAPHEPEWLQPSPQAERSLDSLAFAPVVEPTRDVEADRFVAGDPTSLLGAVATASSRSAVDVGPAGPAESDDSDDEDGDFDDARSSAPSLAASADDAPVVSVVDDDAHAQSVAVAVPEEDEPEEDEEVVLDGPSSVSPASSRPGSTFEAPAPADDEPAPAPLDVLRSDERAQPQHVAVALLARAERSSSSAGSHGGDGVDDTATDDHVDDESVAVSSPALSRSTSFAGSLASEYSSHEPVVNSHPPPSSQLDEPTSTSLDLAANPPFAPTSQVELARDESVGEKEDQRDAAAVYPSPPSSPSYSPAPERVSSTTSAPVAPTSDLSEPVESAPAAAPAPIDKSPSSSSSTAPSSQQTSRPATLPASPSFNSYAGLGLRLPSSLGRNKRSSFVPPASPPVSPETAEQGLPTLVVSDASAAQSNVGAASSSSPRSDDAKEAASVKDELSAPTVPVATSPIARDYAHLPPEPNTPTTADNNELGVDSSPTAAAEPEAAPTPRPRREAELPALDEEPAVFSSADILAAPVFGDDDEFTPASSASNSPALTARTAGSDFADVNDVPEAPLAAPAHDERRALDAASPSAVVEEPAGPSGPGVVDVGVAVAGAIVMGGLAVGTSALRGLAGWAWRSEPAAASAPAAQAAAPVARVEPPAQADVPAEEQKVPGGTETARSVSSSERAESSVVSTDWGEMEFDAPEGFLDEFKQAMQEIGVAELEAEDLAAQQAAYLAASRQHDEALEGEPRPEPTSSSGESTPAGSVRTVVFPSAAPRSSRPSSISGGSVRSARRQQRPLTPADEGDEMDELDRMLAPVWDGRGYVQERRASPAASVARAAPVAPASPTKYGYAAPPGLAGSTPLSRTLSPPSSALSRSTSSISSSLSSRAPPTAKQQQQSSPSRFGRSLFALGSSSKEPKSPKGAKLKKGRPEHGSSAAPPSPLKAQSPKVASPQSAKSLSSIDEDGRSAYTSASHKPPSRRRSFVSFGGSTIGSGGGSAAPVTSIESRIADTTYVHYGSSAPKAKRRESAASIAADLYASRDPVLIPGVPASPSAFTSLLPPQPESSPPRRRSSLRSPQAESKLARVRFANATRGLGLRSVAEDEAERGGDDVALKWIGVGRGRYGNLTIKEGEEMDILYDDQVKSIKGKWRSFGSEQSRDWSNVRID</sequence>
<feature type="region of interest" description="Disordered" evidence="1">
    <location>
        <begin position="1041"/>
        <end position="1218"/>
    </location>
</feature>
<gene>
    <name evidence="2" type="ORF">RHOBADRAFT_52780</name>
</gene>
<feature type="compositionally biased region" description="Polar residues" evidence="1">
    <location>
        <begin position="471"/>
        <end position="481"/>
    </location>
</feature>
<feature type="compositionally biased region" description="Pro residues" evidence="1">
    <location>
        <begin position="89"/>
        <end position="120"/>
    </location>
</feature>
<feature type="compositionally biased region" description="Low complexity" evidence="1">
    <location>
        <begin position="986"/>
        <end position="1004"/>
    </location>
</feature>
<feature type="compositionally biased region" description="Low complexity" evidence="1">
    <location>
        <begin position="967"/>
        <end position="976"/>
    </location>
</feature>
<evidence type="ECO:0008006" key="4">
    <source>
        <dbReference type="Google" id="ProtNLM"/>
    </source>
</evidence>
<feature type="region of interest" description="Disordered" evidence="1">
    <location>
        <begin position="870"/>
        <end position="911"/>
    </location>
</feature>
<feature type="compositionally biased region" description="Low complexity" evidence="1">
    <location>
        <begin position="307"/>
        <end position="324"/>
    </location>
</feature>
<feature type="compositionally biased region" description="Low complexity" evidence="1">
    <location>
        <begin position="523"/>
        <end position="575"/>
    </location>
</feature>
<feature type="compositionally biased region" description="Low complexity" evidence="1">
    <location>
        <begin position="355"/>
        <end position="374"/>
    </location>
</feature>
<dbReference type="EMBL" id="KQ474077">
    <property type="protein sequence ID" value="KPV75750.1"/>
    <property type="molecule type" value="Genomic_DNA"/>
</dbReference>
<feature type="compositionally biased region" description="Pro residues" evidence="1">
    <location>
        <begin position="41"/>
        <end position="56"/>
    </location>
</feature>
<feature type="region of interest" description="Disordered" evidence="1">
    <location>
        <begin position="1"/>
        <end position="242"/>
    </location>
</feature>
<feature type="compositionally biased region" description="Basic and acidic residues" evidence="1">
    <location>
        <begin position="953"/>
        <end position="965"/>
    </location>
</feature>
<proteinExistence type="predicted"/>
<dbReference type="RefSeq" id="XP_018271799.1">
    <property type="nucleotide sequence ID" value="XM_018416501.1"/>
</dbReference>
<feature type="compositionally biased region" description="Low complexity" evidence="1">
    <location>
        <begin position="707"/>
        <end position="717"/>
    </location>
</feature>